<sequence>MTTIWDSIKLGRITLNHRLALSPLTRSRAGADGVPSELAAEYYSQRASLGLLISEGTQPSEDGQGFPNTPGIYTEDHAAGWRKITDAVHAKGAHLFIQLMHAGRMSHPVNTPHGRTPVAPSAIAPGEKMYTHQGLLDTPTPRSLSLAEVQSTIDDFRNAAAKAIAAGAAGVEIHGANGYLVQQFLSPNANVRTDAYGGEIAHRIRFALEVAEAVSGEIGADRTGIRLSPGSRLGGIDEGAESDELYRLLMAELARFDLAYVHLAHNGNDNLLKDIRRVWPNALLVNRVNRPLDTLGSDVAAGLADIVPVGRWGLANPDFVERLKLGAPFNEPDRETFYGSGAKGYTDYPTLKKLNAENAMEATCA</sequence>
<dbReference type="AlphaFoldDB" id="A0A2J0YTE4"/>
<comment type="caution">
    <text evidence="5">The sequence shown here is derived from an EMBL/GenBank/DDBJ whole genome shotgun (WGS) entry which is preliminary data.</text>
</comment>
<dbReference type="FunFam" id="3.20.20.70:FF:000059">
    <property type="entry name" value="N-ethylmaleimide reductase, FMN-linked"/>
    <property type="match status" value="1"/>
</dbReference>
<dbReference type="PANTHER" id="PTHR22893:SF91">
    <property type="entry name" value="NADPH DEHYDROGENASE 2-RELATED"/>
    <property type="match status" value="1"/>
</dbReference>
<comment type="similarity">
    <text evidence="2">Belongs to the NADH:flavin oxidoreductase/NADH oxidase family.</text>
</comment>
<feature type="domain" description="NADH:flavin oxidoreductase/NADH oxidase N-terminal" evidence="4">
    <location>
        <begin position="6"/>
        <end position="328"/>
    </location>
</feature>
<evidence type="ECO:0000313" key="6">
    <source>
        <dbReference type="Proteomes" id="UP000231987"/>
    </source>
</evidence>
<organism evidence="5 6">
    <name type="scientific">Rhizobium meliloti</name>
    <name type="common">Ensifer meliloti</name>
    <name type="synonym">Sinorhizobium meliloti</name>
    <dbReference type="NCBI Taxonomy" id="382"/>
    <lineage>
        <taxon>Bacteria</taxon>
        <taxon>Pseudomonadati</taxon>
        <taxon>Pseudomonadota</taxon>
        <taxon>Alphaproteobacteria</taxon>
        <taxon>Hyphomicrobiales</taxon>
        <taxon>Rhizobiaceae</taxon>
        <taxon>Sinorhizobium/Ensifer group</taxon>
        <taxon>Sinorhizobium</taxon>
    </lineage>
</organism>
<dbReference type="InterPro" id="IPR045247">
    <property type="entry name" value="Oye-like"/>
</dbReference>
<dbReference type="PANTHER" id="PTHR22893">
    <property type="entry name" value="NADH OXIDOREDUCTASE-RELATED"/>
    <property type="match status" value="1"/>
</dbReference>
<dbReference type="RefSeq" id="WP_100674961.1">
    <property type="nucleotide sequence ID" value="NZ_NJGD01000033.1"/>
</dbReference>
<comment type="cofactor">
    <cofactor evidence="1">
        <name>FMN</name>
        <dbReference type="ChEBI" id="CHEBI:58210"/>
    </cofactor>
</comment>
<dbReference type="CDD" id="cd02933">
    <property type="entry name" value="OYE_like_FMN"/>
    <property type="match status" value="1"/>
</dbReference>
<dbReference type="Gene3D" id="3.20.20.70">
    <property type="entry name" value="Aldolase class I"/>
    <property type="match status" value="1"/>
</dbReference>
<dbReference type="GO" id="GO:0016628">
    <property type="term" value="F:oxidoreductase activity, acting on the CH-CH group of donors, NAD or NADP as acceptor"/>
    <property type="evidence" value="ECO:0007669"/>
    <property type="project" value="UniProtKB-ARBA"/>
</dbReference>
<dbReference type="GO" id="GO:0010181">
    <property type="term" value="F:FMN binding"/>
    <property type="evidence" value="ECO:0007669"/>
    <property type="project" value="InterPro"/>
</dbReference>
<dbReference type="Pfam" id="PF00724">
    <property type="entry name" value="Oxidored_FMN"/>
    <property type="match status" value="1"/>
</dbReference>
<evidence type="ECO:0000256" key="1">
    <source>
        <dbReference type="ARBA" id="ARBA00001917"/>
    </source>
</evidence>
<gene>
    <name evidence="5" type="ORF">CEJ86_31880</name>
</gene>
<evidence type="ECO:0000256" key="3">
    <source>
        <dbReference type="ARBA" id="ARBA00023002"/>
    </source>
</evidence>
<keyword evidence="3" id="KW-0560">Oxidoreductase</keyword>
<reference evidence="5 6" key="1">
    <citation type="submission" date="2017-06" db="EMBL/GenBank/DDBJ databases">
        <title>Ensifer strains isolated from leguminous trees and herbs display diverse denitrification phenotypes with some acting as strong N2O sinks.</title>
        <authorList>
            <person name="Woliy K."/>
            <person name="Mania D."/>
            <person name="Bakken L.R."/>
            <person name="Frostegard A."/>
        </authorList>
    </citation>
    <scope>NUCLEOTIDE SEQUENCE [LARGE SCALE GENOMIC DNA]</scope>
    <source>
        <strain evidence="5 6">AC50a</strain>
    </source>
</reference>
<evidence type="ECO:0000313" key="5">
    <source>
        <dbReference type="EMBL" id="PJR09119.1"/>
    </source>
</evidence>
<evidence type="ECO:0000259" key="4">
    <source>
        <dbReference type="Pfam" id="PF00724"/>
    </source>
</evidence>
<name>A0A2J0YTE4_RHIML</name>
<protein>
    <submittedName>
        <fullName evidence="5">Alkene reductase</fullName>
    </submittedName>
</protein>
<dbReference type="Proteomes" id="UP000231987">
    <property type="component" value="Unassembled WGS sequence"/>
</dbReference>
<accession>A0A2J0YTE4</accession>
<dbReference type="InterPro" id="IPR001155">
    <property type="entry name" value="OxRdtase_FMN_N"/>
</dbReference>
<dbReference type="EMBL" id="NJGD01000033">
    <property type="protein sequence ID" value="PJR09119.1"/>
    <property type="molecule type" value="Genomic_DNA"/>
</dbReference>
<evidence type="ECO:0000256" key="2">
    <source>
        <dbReference type="ARBA" id="ARBA00005979"/>
    </source>
</evidence>
<dbReference type="InterPro" id="IPR013785">
    <property type="entry name" value="Aldolase_TIM"/>
</dbReference>
<proteinExistence type="inferred from homology"/>
<dbReference type="GO" id="GO:0005829">
    <property type="term" value="C:cytosol"/>
    <property type="evidence" value="ECO:0007669"/>
    <property type="project" value="TreeGrafter"/>
</dbReference>
<dbReference type="SUPFAM" id="SSF51395">
    <property type="entry name" value="FMN-linked oxidoreductases"/>
    <property type="match status" value="1"/>
</dbReference>